<dbReference type="SUPFAM" id="SSF48452">
    <property type="entry name" value="TPR-like"/>
    <property type="match status" value="1"/>
</dbReference>
<comment type="subcellular location">
    <subcellularLocation>
        <location evidence="1">Cell outer membrane</location>
    </subcellularLocation>
</comment>
<feature type="domain" description="SusD-like N-terminal" evidence="7">
    <location>
        <begin position="24"/>
        <end position="226"/>
    </location>
</feature>
<dbReference type="Pfam" id="PF14322">
    <property type="entry name" value="SusD-like_3"/>
    <property type="match status" value="1"/>
</dbReference>
<dbReference type="InterPro" id="IPR012944">
    <property type="entry name" value="SusD_RagB_dom"/>
</dbReference>
<gene>
    <name evidence="8" type="ORF">DXN05_13895</name>
</gene>
<dbReference type="CDD" id="cd08977">
    <property type="entry name" value="SusD"/>
    <property type="match status" value="1"/>
</dbReference>
<keyword evidence="5" id="KW-0998">Cell outer membrane</keyword>
<comment type="caution">
    <text evidence="8">The sequence shown here is derived from an EMBL/GenBank/DDBJ whole genome shotgun (WGS) entry which is preliminary data.</text>
</comment>
<comment type="similarity">
    <text evidence="2">Belongs to the SusD family.</text>
</comment>
<evidence type="ECO:0000256" key="5">
    <source>
        <dbReference type="ARBA" id="ARBA00023237"/>
    </source>
</evidence>
<evidence type="ECO:0000256" key="3">
    <source>
        <dbReference type="ARBA" id="ARBA00022729"/>
    </source>
</evidence>
<sequence>MKKQLYNITGLLVLLLVFGCKKSFLEMDPQSTLTAGTFFKTASDIKQAVNGCYIPLRDMGRIDYWLFGEMRSDNTGFQFNKENRGLETQREFVDEFLTGATAESVLDLWQRSYSGISNCNDVLGSIGGITMPDSAKNQYTGEVSFIRAFHYFTLVRQFGDVPLRLKSVNSPAESRSEGRAKTDMVYATIIADLKEASAKLPVKYGSTDAGRATRGAAETMLAEVYMTRKQFDSAATVLKDVITLGYSLQADYKSIFDPANKNNSESVFELQYSGILPELASSFMYTFAPYTSGSVVTGDVNTGMGVDNGWNIPTQDMLDTYEAGDKRKDASLATGFTDATGFVNIPYVKKYNWGFVAPGRTNVNFIVYRYADVLLMLAECLNETGQGAQALHYLNDVFGGASIRGRAALAPITVTDQTQLREAIAHERRVELAFENHRWYDLVRTGKAVDVMNAHGVQEKQLKSFIPAAAFQVTANKLLLPVPQREVSIDNLQQNPL</sequence>
<name>A0A3E1NIN3_9BACT</name>
<feature type="domain" description="RagB/SusD" evidence="6">
    <location>
        <begin position="319"/>
        <end position="496"/>
    </location>
</feature>
<dbReference type="PROSITE" id="PS51257">
    <property type="entry name" value="PROKAR_LIPOPROTEIN"/>
    <property type="match status" value="1"/>
</dbReference>
<proteinExistence type="inferred from homology"/>
<evidence type="ECO:0000256" key="4">
    <source>
        <dbReference type="ARBA" id="ARBA00023136"/>
    </source>
</evidence>
<protein>
    <submittedName>
        <fullName evidence="8">RagB/SusD family nutrient uptake outer membrane protein</fullName>
    </submittedName>
</protein>
<dbReference type="InterPro" id="IPR033985">
    <property type="entry name" value="SusD-like_N"/>
</dbReference>
<dbReference type="Gene3D" id="1.25.40.390">
    <property type="match status" value="1"/>
</dbReference>
<evidence type="ECO:0000256" key="2">
    <source>
        <dbReference type="ARBA" id="ARBA00006275"/>
    </source>
</evidence>
<evidence type="ECO:0000313" key="8">
    <source>
        <dbReference type="EMBL" id="RFM27787.1"/>
    </source>
</evidence>
<dbReference type="EMBL" id="QTJU01000004">
    <property type="protein sequence ID" value="RFM27787.1"/>
    <property type="molecule type" value="Genomic_DNA"/>
</dbReference>
<dbReference type="AlphaFoldDB" id="A0A3E1NIN3"/>
<evidence type="ECO:0000256" key="1">
    <source>
        <dbReference type="ARBA" id="ARBA00004442"/>
    </source>
</evidence>
<evidence type="ECO:0000259" key="7">
    <source>
        <dbReference type="Pfam" id="PF14322"/>
    </source>
</evidence>
<keyword evidence="9" id="KW-1185">Reference proteome</keyword>
<dbReference type="GO" id="GO:0009279">
    <property type="term" value="C:cell outer membrane"/>
    <property type="evidence" value="ECO:0007669"/>
    <property type="project" value="UniProtKB-SubCell"/>
</dbReference>
<dbReference type="Pfam" id="PF07980">
    <property type="entry name" value="SusD_RagB"/>
    <property type="match status" value="1"/>
</dbReference>
<keyword evidence="3" id="KW-0732">Signal</keyword>
<dbReference type="OrthoDB" id="993981at2"/>
<dbReference type="InterPro" id="IPR011990">
    <property type="entry name" value="TPR-like_helical_dom_sf"/>
</dbReference>
<reference evidence="8 9" key="1">
    <citation type="submission" date="2018-08" db="EMBL/GenBank/DDBJ databases">
        <title>Chitinophagaceae sp. K23C18032701, a novel bacterium isolated from forest soil.</title>
        <authorList>
            <person name="Wang C."/>
        </authorList>
    </citation>
    <scope>NUCLEOTIDE SEQUENCE [LARGE SCALE GENOMIC DNA]</scope>
    <source>
        <strain evidence="8 9">K23C18032701</strain>
    </source>
</reference>
<keyword evidence="4" id="KW-0472">Membrane</keyword>
<evidence type="ECO:0000259" key="6">
    <source>
        <dbReference type="Pfam" id="PF07980"/>
    </source>
</evidence>
<organism evidence="8 9">
    <name type="scientific">Deminuibacter soli</name>
    <dbReference type="NCBI Taxonomy" id="2291815"/>
    <lineage>
        <taxon>Bacteria</taxon>
        <taxon>Pseudomonadati</taxon>
        <taxon>Bacteroidota</taxon>
        <taxon>Chitinophagia</taxon>
        <taxon>Chitinophagales</taxon>
        <taxon>Chitinophagaceae</taxon>
        <taxon>Deminuibacter</taxon>
    </lineage>
</organism>
<dbReference type="Proteomes" id="UP000261284">
    <property type="component" value="Unassembled WGS sequence"/>
</dbReference>
<dbReference type="RefSeq" id="WP_116847864.1">
    <property type="nucleotide sequence ID" value="NZ_QTJU01000004.1"/>
</dbReference>
<accession>A0A3E1NIN3</accession>
<evidence type="ECO:0000313" key="9">
    <source>
        <dbReference type="Proteomes" id="UP000261284"/>
    </source>
</evidence>